<dbReference type="AlphaFoldDB" id="A0A9P8CU34"/>
<dbReference type="EMBL" id="MU251242">
    <property type="protein sequence ID" value="KAG9258897.1"/>
    <property type="molecule type" value="Genomic_DNA"/>
</dbReference>
<feature type="region of interest" description="Disordered" evidence="1">
    <location>
        <begin position="79"/>
        <end position="119"/>
    </location>
</feature>
<sequence>MPPFAPSSTVPDASTLVQRQSEATVTVIADGTSSSGHWLSSGAIAGIVLGTIAGTLIILWLIRSCINFNKPLGEPVEKARYEPSHSHHHHHGHHRRSRSSRRRSSRRPSRASVEDDVIEGPPAIYYTEAERGQRAPKIVYDSRGRR</sequence>
<keyword evidence="4" id="KW-1185">Reference proteome</keyword>
<evidence type="ECO:0000256" key="1">
    <source>
        <dbReference type="SAM" id="MobiDB-lite"/>
    </source>
</evidence>
<feature type="compositionally biased region" description="Basic residues" evidence="1">
    <location>
        <begin position="86"/>
        <end position="109"/>
    </location>
</feature>
<name>A0A9P8CU34_9HYPO</name>
<dbReference type="GeneID" id="70292730"/>
<dbReference type="OrthoDB" id="5423884at2759"/>
<keyword evidence="2" id="KW-0812">Transmembrane</keyword>
<keyword evidence="2" id="KW-1133">Transmembrane helix</keyword>
<keyword evidence="2" id="KW-0472">Membrane</keyword>
<feature type="transmembrane region" description="Helical" evidence="2">
    <location>
        <begin position="43"/>
        <end position="62"/>
    </location>
</feature>
<protein>
    <submittedName>
        <fullName evidence="3">Uncharacterized protein</fullName>
    </submittedName>
</protein>
<evidence type="ECO:0000256" key="2">
    <source>
        <dbReference type="SAM" id="Phobius"/>
    </source>
</evidence>
<dbReference type="Proteomes" id="UP000887229">
    <property type="component" value="Unassembled WGS sequence"/>
</dbReference>
<gene>
    <name evidence="3" type="ORF">F5Z01DRAFT_631988</name>
</gene>
<accession>A0A9P8CU34</accession>
<proteinExistence type="predicted"/>
<reference evidence="3" key="1">
    <citation type="journal article" date="2021" name="IMA Fungus">
        <title>Genomic characterization of three marine fungi, including Emericellopsis atlantica sp. nov. with signatures of a generalist lifestyle and marine biomass degradation.</title>
        <authorList>
            <person name="Hagestad O.C."/>
            <person name="Hou L."/>
            <person name="Andersen J.H."/>
            <person name="Hansen E.H."/>
            <person name="Altermark B."/>
            <person name="Li C."/>
            <person name="Kuhnert E."/>
            <person name="Cox R.J."/>
            <person name="Crous P.W."/>
            <person name="Spatafora J.W."/>
            <person name="Lail K."/>
            <person name="Amirebrahimi M."/>
            <person name="Lipzen A."/>
            <person name="Pangilinan J."/>
            <person name="Andreopoulos W."/>
            <person name="Hayes R.D."/>
            <person name="Ng V."/>
            <person name="Grigoriev I.V."/>
            <person name="Jackson S.A."/>
            <person name="Sutton T.D.S."/>
            <person name="Dobson A.D.W."/>
            <person name="Rama T."/>
        </authorList>
    </citation>
    <scope>NUCLEOTIDE SEQUENCE</scope>
    <source>
        <strain evidence="3">TS7</strain>
    </source>
</reference>
<dbReference type="RefSeq" id="XP_046122821.1">
    <property type="nucleotide sequence ID" value="XM_046261827.1"/>
</dbReference>
<comment type="caution">
    <text evidence="3">The sequence shown here is derived from an EMBL/GenBank/DDBJ whole genome shotgun (WGS) entry which is preliminary data.</text>
</comment>
<evidence type="ECO:0000313" key="4">
    <source>
        <dbReference type="Proteomes" id="UP000887229"/>
    </source>
</evidence>
<evidence type="ECO:0000313" key="3">
    <source>
        <dbReference type="EMBL" id="KAG9258897.1"/>
    </source>
</evidence>
<organism evidence="3 4">
    <name type="scientific">Emericellopsis atlantica</name>
    <dbReference type="NCBI Taxonomy" id="2614577"/>
    <lineage>
        <taxon>Eukaryota</taxon>
        <taxon>Fungi</taxon>
        <taxon>Dikarya</taxon>
        <taxon>Ascomycota</taxon>
        <taxon>Pezizomycotina</taxon>
        <taxon>Sordariomycetes</taxon>
        <taxon>Hypocreomycetidae</taxon>
        <taxon>Hypocreales</taxon>
        <taxon>Bionectriaceae</taxon>
        <taxon>Emericellopsis</taxon>
    </lineage>
</organism>